<reference evidence="7" key="1">
    <citation type="submission" date="2022-08" db="EMBL/GenBank/DDBJ databases">
        <title>Novel sulfate-reducing endosymbionts in the free-living metamonad Anaeramoeba.</title>
        <authorList>
            <person name="Jerlstrom-Hultqvist J."/>
            <person name="Cepicka I."/>
            <person name="Gallot-Lavallee L."/>
            <person name="Salas-Leiva D."/>
            <person name="Curtis B.A."/>
            <person name="Zahonova K."/>
            <person name="Pipaliya S."/>
            <person name="Dacks J."/>
            <person name="Roger A.J."/>
        </authorList>
    </citation>
    <scope>NUCLEOTIDE SEQUENCE</scope>
    <source>
        <strain evidence="7">Schooner1</strain>
    </source>
</reference>
<dbReference type="PANTHER" id="PTHR12422">
    <property type="entry name" value="GH09096P"/>
    <property type="match status" value="1"/>
</dbReference>
<evidence type="ECO:0000256" key="2">
    <source>
        <dbReference type="ARBA" id="ARBA00005778"/>
    </source>
</evidence>
<comment type="caution">
    <text evidence="6">The sequence shown here is derived from an EMBL/GenBank/DDBJ whole genome shotgun (WGS) entry which is preliminary data.</text>
</comment>
<evidence type="ECO:0000256" key="1">
    <source>
        <dbReference type="ARBA" id="ARBA00004635"/>
    </source>
</evidence>
<organism evidence="6 8">
    <name type="scientific">Anaeramoeba flamelloides</name>
    <dbReference type="NCBI Taxonomy" id="1746091"/>
    <lineage>
        <taxon>Eukaryota</taxon>
        <taxon>Metamonada</taxon>
        <taxon>Anaeramoebidae</taxon>
        <taxon>Anaeramoeba</taxon>
    </lineage>
</organism>
<comment type="subcellular location">
    <subcellularLocation>
        <location evidence="1">Membrane</location>
        <topology evidence="1">Lipid-anchor</topology>
    </subcellularLocation>
</comment>
<evidence type="ECO:0000313" key="9">
    <source>
        <dbReference type="Proteomes" id="UP001150062"/>
    </source>
</evidence>
<evidence type="ECO:0000256" key="3">
    <source>
        <dbReference type="ARBA" id="ARBA00023136"/>
    </source>
</evidence>
<evidence type="ECO:0000259" key="5">
    <source>
        <dbReference type="Pfam" id="PF07159"/>
    </source>
</evidence>
<evidence type="ECO:0000313" key="7">
    <source>
        <dbReference type="EMBL" id="KAJ6248011.1"/>
    </source>
</evidence>
<keyword evidence="4" id="KW-0449">Lipoprotein</keyword>
<evidence type="ECO:0000313" key="6">
    <source>
        <dbReference type="EMBL" id="KAJ3440092.1"/>
    </source>
</evidence>
<dbReference type="InterPro" id="IPR039789">
    <property type="entry name" value="CYRI"/>
</dbReference>
<comment type="similarity">
    <text evidence="2">Belongs to the CYRI family.</text>
</comment>
<dbReference type="EMBL" id="JAOAOG010000119">
    <property type="protein sequence ID" value="KAJ6248011.1"/>
    <property type="molecule type" value="Genomic_DNA"/>
</dbReference>
<sequence>MGILLSIFSKESPLKIFLDLENAEPQTEKEIIIYKEASEVLNKASELLDEFQEYVGCGELIRKAISEPNEDNELAAWEAVIPLVEQQYYYYQFYEQIRVLSETLLREICTGESKETSNRLVSLQALVKHFVHLLDFVVRFDHIKMDKPEMQNDFSYYRRYVSRKRSELDINDLVVEDQVCDAMSLTFAYPAPMLKGVIDTVVNFKIKNVVPEKNLTAGLSSMVNVFYYLLENRKFESEETNLFCLRAMVGTIVIFDHVDEKGTFDKKSPIQIKNCLTLLVNFDPKQQSLINMIKFSTKHWRDEKTKQSLKSILDK</sequence>
<dbReference type="Pfam" id="PF07159">
    <property type="entry name" value="CYRIA-B_Rac1-bd"/>
    <property type="match status" value="1"/>
</dbReference>
<dbReference type="EMBL" id="JANTQA010000032">
    <property type="protein sequence ID" value="KAJ3440092.1"/>
    <property type="molecule type" value="Genomic_DNA"/>
</dbReference>
<protein>
    <recommendedName>
        <fullName evidence="5">CYRIA/CYRIB Rac1 binding domain-containing protein</fullName>
    </recommendedName>
</protein>
<dbReference type="GO" id="GO:0016020">
    <property type="term" value="C:membrane"/>
    <property type="evidence" value="ECO:0007669"/>
    <property type="project" value="UniProtKB-SubCell"/>
</dbReference>
<feature type="domain" description="CYRIA/CYRIB Rac1 binding" evidence="5">
    <location>
        <begin position="15"/>
        <end position="310"/>
    </location>
</feature>
<proteinExistence type="inferred from homology"/>
<evidence type="ECO:0000313" key="8">
    <source>
        <dbReference type="Proteomes" id="UP001146793"/>
    </source>
</evidence>
<dbReference type="GO" id="GO:0030833">
    <property type="term" value="P:regulation of actin filament polymerization"/>
    <property type="evidence" value="ECO:0007669"/>
    <property type="project" value="InterPro"/>
</dbReference>
<evidence type="ECO:0000256" key="4">
    <source>
        <dbReference type="ARBA" id="ARBA00023288"/>
    </source>
</evidence>
<dbReference type="InterPro" id="IPR009828">
    <property type="entry name" value="CYRIA/CYRIB_Rac1-bd"/>
</dbReference>
<keyword evidence="3" id="KW-0472">Membrane</keyword>
<accession>A0AAV7ZHA9</accession>
<gene>
    <name evidence="6" type="ORF">M0812_16140</name>
    <name evidence="7" type="ORF">M0813_18109</name>
</gene>
<reference evidence="6" key="2">
    <citation type="submission" date="2022-08" db="EMBL/GenBank/DDBJ databases">
        <title>Novel sulphate-reducing endosymbionts in the free-living metamonad Anaeramoeba.</title>
        <authorList>
            <person name="Jerlstrom-Hultqvist J."/>
            <person name="Cepicka I."/>
            <person name="Gallot-Lavallee L."/>
            <person name="Salas-Leiva D."/>
            <person name="Curtis B.A."/>
            <person name="Zahonova K."/>
            <person name="Pipaliya S."/>
            <person name="Dacks J."/>
            <person name="Roger A.J."/>
        </authorList>
    </citation>
    <scope>NUCLEOTIDE SEQUENCE</scope>
    <source>
        <strain evidence="6">Busselton2</strain>
    </source>
</reference>
<name>A0AAV7ZHA9_9EUKA</name>
<dbReference type="Proteomes" id="UP001150062">
    <property type="component" value="Unassembled WGS sequence"/>
</dbReference>
<dbReference type="AlphaFoldDB" id="A0AAV7ZHA9"/>
<dbReference type="Proteomes" id="UP001146793">
    <property type="component" value="Unassembled WGS sequence"/>
</dbReference>
<keyword evidence="9" id="KW-1185">Reference proteome</keyword>
<dbReference type="GO" id="GO:0031267">
    <property type="term" value="F:small GTPase binding"/>
    <property type="evidence" value="ECO:0007669"/>
    <property type="project" value="InterPro"/>
</dbReference>